<dbReference type="SUPFAM" id="SSF54862">
    <property type="entry name" value="4Fe-4S ferredoxins"/>
    <property type="match status" value="1"/>
</dbReference>
<evidence type="ECO:0000256" key="1">
    <source>
        <dbReference type="ARBA" id="ARBA00001974"/>
    </source>
</evidence>
<dbReference type="PROSITE" id="PS00198">
    <property type="entry name" value="4FE4S_FER_1"/>
    <property type="match status" value="1"/>
</dbReference>
<feature type="domain" description="FAD-binding FR-type" evidence="11">
    <location>
        <begin position="132"/>
        <end position="246"/>
    </location>
</feature>
<dbReference type="SUPFAM" id="SSF52343">
    <property type="entry name" value="Ferredoxin reductase-like, C-terminal NADP-linked domain"/>
    <property type="match status" value="1"/>
</dbReference>
<keyword evidence="2 9" id="KW-0285">Flavoprotein</keyword>
<keyword evidence="5 9" id="KW-0521">NADP</keyword>
<dbReference type="RefSeq" id="WP_386734406.1">
    <property type="nucleotide sequence ID" value="NZ_JBHRXI010000004.1"/>
</dbReference>
<dbReference type="SUPFAM" id="SSF63380">
    <property type="entry name" value="Riboflavin synthase domain-like"/>
    <property type="match status" value="1"/>
</dbReference>
<name>A0ABV7TE56_9RHOB</name>
<dbReference type="Pfam" id="PF12838">
    <property type="entry name" value="Fer4_7"/>
    <property type="match status" value="1"/>
</dbReference>
<sequence>MNQPIKQHLIDPEICIRCYTCEMTCPLEAIEHDENNVVVDASKCNFCMDCIPVCPTGSIDEWRVVNEPYSLEDQYEWMELPPQEDIGPESGGVEALDDAMAALLAEAHKGAGGKSKAPATASKPTINMYNLAKPAEAKVTGNFRLTSDKSDSDVRHIILDFGALPFPVLEGQSIGIIPPGEDADGNPHLPRLYSVSSPRDGERPNFNNLSLTVKREEHGICSNFVCDLKPGDTVRVTGPFGATFLLPSDPNAHLLMICTGTGSAPFRAFTMRRQREAPSVRDSLTLVFGARRAEELPYFGPLKKVPETFMAKHFAFSRQESGPKHYVQDQLREQADKVSDILSDPNGHIYICGLKAMEQGVEEAFKDIARSKGMDWPQIRDRMREDGRYHVETY</sequence>
<dbReference type="Proteomes" id="UP001595629">
    <property type="component" value="Unassembled WGS sequence"/>
</dbReference>
<dbReference type="PIRSF" id="PIRSF501177">
    <property type="entry name" value="BoxA"/>
    <property type="match status" value="1"/>
</dbReference>
<dbReference type="EC" id="1.14.13.208" evidence="12"/>
<keyword evidence="13" id="KW-1185">Reference proteome</keyword>
<feature type="domain" description="4Fe-4S ferredoxin-type" evidence="10">
    <location>
        <begin position="6"/>
        <end position="35"/>
    </location>
</feature>
<reference evidence="13" key="1">
    <citation type="journal article" date="2019" name="Int. J. Syst. Evol. Microbiol.">
        <title>The Global Catalogue of Microorganisms (GCM) 10K type strain sequencing project: providing services to taxonomists for standard genome sequencing and annotation.</title>
        <authorList>
            <consortium name="The Broad Institute Genomics Platform"/>
            <consortium name="The Broad Institute Genome Sequencing Center for Infectious Disease"/>
            <person name="Wu L."/>
            <person name="Ma J."/>
        </authorList>
    </citation>
    <scope>NUCLEOTIDE SEQUENCE [LARGE SCALE GENOMIC DNA]</scope>
    <source>
        <strain evidence="13">KCTC 42911</strain>
    </source>
</reference>
<keyword evidence="8" id="KW-0411">Iron-sulfur</keyword>
<evidence type="ECO:0000256" key="9">
    <source>
        <dbReference type="PIRNR" id="PIRNR000361"/>
    </source>
</evidence>
<dbReference type="InterPro" id="IPR017900">
    <property type="entry name" value="4Fe4S_Fe_S_CS"/>
</dbReference>
<dbReference type="InterPro" id="IPR017927">
    <property type="entry name" value="FAD-bd_FR_type"/>
</dbReference>
<dbReference type="InterPro" id="IPR001433">
    <property type="entry name" value="OxRdtase_FAD/NAD-bd"/>
</dbReference>
<evidence type="ECO:0000259" key="11">
    <source>
        <dbReference type="PROSITE" id="PS51384"/>
    </source>
</evidence>
<dbReference type="InterPro" id="IPR015701">
    <property type="entry name" value="FNR"/>
</dbReference>
<gene>
    <name evidence="12" type="primary">boxA</name>
    <name evidence="12" type="ORF">ACFORG_05630</name>
</gene>
<dbReference type="InterPro" id="IPR039261">
    <property type="entry name" value="FNR_nucleotide-bd"/>
</dbReference>
<dbReference type="CDD" id="cd06208">
    <property type="entry name" value="CYPOR_like_FNR"/>
    <property type="match status" value="1"/>
</dbReference>
<accession>A0ABV7TE56</accession>
<dbReference type="GO" id="GO:0016491">
    <property type="term" value="F:oxidoreductase activity"/>
    <property type="evidence" value="ECO:0007669"/>
    <property type="project" value="UniProtKB-KW"/>
</dbReference>
<evidence type="ECO:0000256" key="4">
    <source>
        <dbReference type="ARBA" id="ARBA00022827"/>
    </source>
</evidence>
<comment type="caution">
    <text evidence="12">The sequence shown here is derived from an EMBL/GenBank/DDBJ whole genome shotgun (WGS) entry which is preliminary data.</text>
</comment>
<dbReference type="InterPro" id="IPR001709">
    <property type="entry name" value="Flavoprot_Pyr_Nucl_cyt_Rdtase"/>
</dbReference>
<dbReference type="Gene3D" id="3.30.70.20">
    <property type="match status" value="1"/>
</dbReference>
<dbReference type="InterPro" id="IPR017896">
    <property type="entry name" value="4Fe4S_Fe-S-bd"/>
</dbReference>
<evidence type="ECO:0000256" key="2">
    <source>
        <dbReference type="ARBA" id="ARBA00022630"/>
    </source>
</evidence>
<evidence type="ECO:0000256" key="8">
    <source>
        <dbReference type="ARBA" id="ARBA00023014"/>
    </source>
</evidence>
<dbReference type="PANTHER" id="PTHR43314">
    <property type="match status" value="1"/>
</dbReference>
<dbReference type="Gene3D" id="2.40.30.10">
    <property type="entry name" value="Translation factors"/>
    <property type="match status" value="1"/>
</dbReference>
<keyword evidence="7" id="KW-0408">Iron</keyword>
<dbReference type="Pfam" id="PF00175">
    <property type="entry name" value="NAD_binding_1"/>
    <property type="match status" value="1"/>
</dbReference>
<dbReference type="NCBIfam" id="TIGR03224">
    <property type="entry name" value="benzo_boxA"/>
    <property type="match status" value="1"/>
</dbReference>
<organism evidence="12 13">
    <name type="scientific">Lutimaribacter marinistellae</name>
    <dbReference type="NCBI Taxonomy" id="1820329"/>
    <lineage>
        <taxon>Bacteria</taxon>
        <taxon>Pseudomonadati</taxon>
        <taxon>Pseudomonadota</taxon>
        <taxon>Alphaproteobacteria</taxon>
        <taxon>Rhodobacterales</taxon>
        <taxon>Roseobacteraceae</taxon>
        <taxon>Lutimaribacter</taxon>
    </lineage>
</organism>
<evidence type="ECO:0000256" key="5">
    <source>
        <dbReference type="ARBA" id="ARBA00022857"/>
    </source>
</evidence>
<comment type="cofactor">
    <cofactor evidence="1">
        <name>FAD</name>
        <dbReference type="ChEBI" id="CHEBI:57692"/>
    </cofactor>
</comment>
<protein>
    <submittedName>
        <fullName evidence="12">Benzoyl-CoA 2,3-epoxidase subunit BoxA</fullName>
        <ecNumber evidence="12">1.14.13.208</ecNumber>
    </submittedName>
</protein>
<dbReference type="PROSITE" id="PS51379">
    <property type="entry name" value="4FE4S_FER_2"/>
    <property type="match status" value="2"/>
</dbReference>
<feature type="domain" description="4Fe-4S ferredoxin-type" evidence="10">
    <location>
        <begin position="37"/>
        <end position="64"/>
    </location>
</feature>
<dbReference type="PRINTS" id="PR00371">
    <property type="entry name" value="FPNCR"/>
</dbReference>
<dbReference type="PROSITE" id="PS51384">
    <property type="entry name" value="FAD_FR"/>
    <property type="match status" value="1"/>
</dbReference>
<keyword evidence="6 9" id="KW-0560">Oxidoreductase</keyword>
<proteinExistence type="predicted"/>
<keyword evidence="3" id="KW-0479">Metal-binding</keyword>
<evidence type="ECO:0000259" key="10">
    <source>
        <dbReference type="PROSITE" id="PS51379"/>
    </source>
</evidence>
<dbReference type="InterPro" id="IPR017938">
    <property type="entry name" value="Riboflavin_synthase-like_b-brl"/>
</dbReference>
<evidence type="ECO:0000256" key="6">
    <source>
        <dbReference type="ARBA" id="ARBA00023002"/>
    </source>
</evidence>
<dbReference type="PIRSF" id="PIRSF000361">
    <property type="entry name" value="Frd-NADP+_RD"/>
    <property type="match status" value="1"/>
</dbReference>
<dbReference type="Gene3D" id="3.40.50.80">
    <property type="entry name" value="Nucleotide-binding domain of ferredoxin-NADP reductase (FNR) module"/>
    <property type="match status" value="1"/>
</dbReference>
<dbReference type="InterPro" id="IPR017634">
    <property type="entry name" value="Benzoyl_CoA_Oase_BoxA"/>
</dbReference>
<evidence type="ECO:0000313" key="13">
    <source>
        <dbReference type="Proteomes" id="UP001595629"/>
    </source>
</evidence>
<evidence type="ECO:0000313" key="12">
    <source>
        <dbReference type="EMBL" id="MFC3613234.1"/>
    </source>
</evidence>
<dbReference type="EMBL" id="JBHRXI010000004">
    <property type="protein sequence ID" value="MFC3613234.1"/>
    <property type="molecule type" value="Genomic_DNA"/>
</dbReference>
<evidence type="ECO:0000256" key="7">
    <source>
        <dbReference type="ARBA" id="ARBA00023004"/>
    </source>
</evidence>
<evidence type="ECO:0000256" key="3">
    <source>
        <dbReference type="ARBA" id="ARBA00022723"/>
    </source>
</evidence>
<keyword evidence="4 9" id="KW-0274">FAD</keyword>